<dbReference type="EMBL" id="SGPX01000003">
    <property type="protein sequence ID" value="MCL6350590.1"/>
    <property type="molecule type" value="Genomic_DNA"/>
</dbReference>
<dbReference type="Pfam" id="PF07081">
    <property type="entry name" value="DUF1349"/>
    <property type="match status" value="1"/>
</dbReference>
<gene>
    <name evidence="1" type="ORF">EXT50_05330</name>
    <name evidence="2" type="ORF">EXT53_05330</name>
</gene>
<sequence length="73" mass="8130">MWREPIETSSWCIDDVSGDLSGQTWPLIRLSYFPPGPVKIGTMCCTPERAGLDVVFQDILLTPPLDKALHDLS</sequence>
<proteinExistence type="predicted"/>
<dbReference type="AlphaFoldDB" id="A0AAW5GBF4"/>
<evidence type="ECO:0000313" key="3">
    <source>
        <dbReference type="Proteomes" id="UP001055618"/>
    </source>
</evidence>
<protein>
    <submittedName>
        <fullName evidence="2">DUF1349 domain-containing protein</fullName>
    </submittedName>
</protein>
<dbReference type="EMBL" id="SGPY01000003">
    <property type="protein sequence ID" value="MCL6367988.1"/>
    <property type="molecule type" value="Genomic_DNA"/>
</dbReference>
<dbReference type="Proteomes" id="UP001057360">
    <property type="component" value="Unassembled WGS sequence"/>
</dbReference>
<comment type="caution">
    <text evidence="2">The sequence shown here is derived from an EMBL/GenBank/DDBJ whole genome shotgun (WGS) entry which is preliminary data.</text>
</comment>
<evidence type="ECO:0000313" key="2">
    <source>
        <dbReference type="EMBL" id="MCL6367988.1"/>
    </source>
</evidence>
<dbReference type="Proteomes" id="UP001055618">
    <property type="component" value="Unassembled WGS sequence"/>
</dbReference>
<accession>A0AAW5GBF4</accession>
<name>A0AAW5GBF4_9GAMM</name>
<dbReference type="Gene3D" id="2.60.120.200">
    <property type="match status" value="1"/>
</dbReference>
<organism evidence="2 4">
    <name type="scientific">Pectobacterium polaris</name>
    <dbReference type="NCBI Taxonomy" id="2042057"/>
    <lineage>
        <taxon>Bacteria</taxon>
        <taxon>Pseudomonadati</taxon>
        <taxon>Pseudomonadota</taxon>
        <taxon>Gammaproteobacteria</taxon>
        <taxon>Enterobacterales</taxon>
        <taxon>Pectobacteriaceae</taxon>
        <taxon>Pectobacterium</taxon>
    </lineage>
</organism>
<keyword evidence="3" id="KW-1185">Reference proteome</keyword>
<evidence type="ECO:0000313" key="1">
    <source>
        <dbReference type="EMBL" id="MCL6350590.1"/>
    </source>
</evidence>
<reference evidence="2" key="1">
    <citation type="submission" date="2019-02" db="EMBL/GenBank/DDBJ databases">
        <title>New Zealand Erwinia strains with phe-tRNA free attachment sites.</title>
        <authorList>
            <person name="Nunes-Leite L."/>
            <person name="Pitman A.R."/>
        </authorList>
    </citation>
    <scope>NUCLEOTIDE SEQUENCE</scope>
    <source>
        <strain evidence="2">Ec-140</strain>
        <strain evidence="1">Ec-143</strain>
    </source>
</reference>
<evidence type="ECO:0000313" key="4">
    <source>
        <dbReference type="Proteomes" id="UP001057360"/>
    </source>
</evidence>
<dbReference type="InterPro" id="IPR009784">
    <property type="entry name" value="DUF1349"/>
</dbReference>